<gene>
    <name evidence="1" type="ORF">BJL90_15950</name>
    <name evidence="2" type="ORF">CLFO_21350</name>
</gene>
<sequence length="186" mass="21735">MSEEIKRNCSSCKMSWLNRCETLKDELQKQGINSHDYMKKWDIEHKVKSNFICDNYKSIYIEYPIEVSKINANADKIGLRDNRIGEFVKIRPCGKEYQNKTYLGLYLGDLPIGHSISHNPETKELNVSFNTNPAIFVFDLNKIVYGMESWWGIINNENDLKEITDNDIDNVWYIKALKQLNESEAN</sequence>
<keyword evidence="3" id="KW-1185">Reference proteome</keyword>
<evidence type="ECO:0000313" key="1">
    <source>
        <dbReference type="EMBL" id="AOY77210.1"/>
    </source>
</evidence>
<dbReference type="AlphaFoldDB" id="A0AAC9WHI9"/>
<protein>
    <submittedName>
        <fullName evidence="2">Uncharacterized protein</fullName>
    </submittedName>
</protein>
<reference evidence="2 4" key="2">
    <citation type="submission" date="2017-03" db="EMBL/GenBank/DDBJ databases">
        <title>Complete sequence of Clostridium formicaceticum DSM 92.</title>
        <authorList>
            <person name="Poehlein A."/>
            <person name="Karl M."/>
            <person name="Bengelsdorf F.R."/>
            <person name="Duerre P."/>
            <person name="Daniel R."/>
        </authorList>
    </citation>
    <scope>NUCLEOTIDE SEQUENCE [LARGE SCALE GENOMIC DNA]</scope>
    <source>
        <strain evidence="2 4">DSM 92</strain>
    </source>
</reference>
<accession>A0AAC9WHI9</accession>
<proteinExistence type="predicted"/>
<organism evidence="2 4">
    <name type="scientific">Clostridium formicaceticum</name>
    <dbReference type="NCBI Taxonomy" id="1497"/>
    <lineage>
        <taxon>Bacteria</taxon>
        <taxon>Bacillati</taxon>
        <taxon>Bacillota</taxon>
        <taxon>Clostridia</taxon>
        <taxon>Eubacteriales</taxon>
        <taxon>Clostridiaceae</taxon>
        <taxon>Clostridium</taxon>
    </lineage>
</organism>
<evidence type="ECO:0000313" key="2">
    <source>
        <dbReference type="EMBL" id="ARE87735.1"/>
    </source>
</evidence>
<dbReference type="EMBL" id="CP017603">
    <property type="protein sequence ID" value="AOY77210.1"/>
    <property type="molecule type" value="Genomic_DNA"/>
</dbReference>
<dbReference type="EMBL" id="CP020559">
    <property type="protein sequence ID" value="ARE87735.1"/>
    <property type="molecule type" value="Genomic_DNA"/>
</dbReference>
<dbReference type="KEGG" id="cfm:BJL90_15950"/>
<reference evidence="1 3" key="1">
    <citation type="submission" date="2016-10" db="EMBL/GenBank/DDBJ databases">
        <title>Complete Genome Sequence of Acetogen Clostridium formicoaceticum ATCC 27076.</title>
        <authorList>
            <person name="Bao T."/>
            <person name="Cheng C."/>
            <person name="Zhao J."/>
            <person name="Yang S.-T."/>
            <person name="Wang J."/>
            <person name="Wang M."/>
        </authorList>
    </citation>
    <scope>NUCLEOTIDE SEQUENCE [LARGE SCALE GENOMIC DNA]</scope>
    <source>
        <strain evidence="1 3">ATCC 27076</strain>
    </source>
</reference>
<evidence type="ECO:0000313" key="3">
    <source>
        <dbReference type="Proteomes" id="UP000177894"/>
    </source>
</evidence>
<name>A0AAC9WHI9_9CLOT</name>
<evidence type="ECO:0000313" key="4">
    <source>
        <dbReference type="Proteomes" id="UP000192478"/>
    </source>
</evidence>
<dbReference type="RefSeq" id="WP_070970222.1">
    <property type="nucleotide sequence ID" value="NZ_CP017603.1"/>
</dbReference>
<dbReference type="Proteomes" id="UP000177894">
    <property type="component" value="Chromosome"/>
</dbReference>
<dbReference type="Proteomes" id="UP000192478">
    <property type="component" value="Chromosome"/>
</dbReference>